<keyword evidence="6" id="KW-0863">Zinc-finger</keyword>
<dbReference type="InterPro" id="IPR002717">
    <property type="entry name" value="HAT_MYST-type"/>
</dbReference>
<comment type="caution">
    <text evidence="17">The sequence shown here is derived from an EMBL/GenBank/DDBJ whole genome shotgun (WGS) entry which is preliminary data.</text>
</comment>
<evidence type="ECO:0000256" key="12">
    <source>
        <dbReference type="ARBA" id="ARBA00023315"/>
    </source>
</evidence>
<evidence type="ECO:0000256" key="8">
    <source>
        <dbReference type="ARBA" id="ARBA00022990"/>
    </source>
</evidence>
<dbReference type="Gene3D" id="3.30.60.60">
    <property type="entry name" value="N-acetyl transferase-like"/>
    <property type="match status" value="1"/>
</dbReference>
<dbReference type="InterPro" id="IPR050603">
    <property type="entry name" value="MYST_HAT"/>
</dbReference>
<dbReference type="InterPro" id="IPR036388">
    <property type="entry name" value="WH-like_DNA-bd_sf"/>
</dbReference>
<dbReference type="GO" id="GO:0046972">
    <property type="term" value="F:histone H4K16 acetyltransferase activity"/>
    <property type="evidence" value="ECO:0007669"/>
    <property type="project" value="TreeGrafter"/>
</dbReference>
<evidence type="ECO:0000256" key="5">
    <source>
        <dbReference type="ARBA" id="ARBA00022723"/>
    </source>
</evidence>
<dbReference type="EC" id="2.3.1.48" evidence="3"/>
<feature type="compositionally biased region" description="Low complexity" evidence="15">
    <location>
        <begin position="274"/>
        <end position="285"/>
    </location>
</feature>
<dbReference type="GO" id="GO:0008270">
    <property type="term" value="F:zinc ion binding"/>
    <property type="evidence" value="ECO:0007669"/>
    <property type="project" value="UniProtKB-KW"/>
</dbReference>
<organism evidence="17 18">
    <name type="scientific">Diplogelasinospora grovesii</name>
    <dbReference type="NCBI Taxonomy" id="303347"/>
    <lineage>
        <taxon>Eukaryota</taxon>
        <taxon>Fungi</taxon>
        <taxon>Dikarya</taxon>
        <taxon>Ascomycota</taxon>
        <taxon>Pezizomycotina</taxon>
        <taxon>Sordariomycetes</taxon>
        <taxon>Sordariomycetidae</taxon>
        <taxon>Sordariales</taxon>
        <taxon>Diplogelasinosporaceae</taxon>
        <taxon>Diplogelasinospora</taxon>
    </lineage>
</organism>
<evidence type="ECO:0000256" key="1">
    <source>
        <dbReference type="ARBA" id="ARBA00004123"/>
    </source>
</evidence>
<comment type="function">
    <text evidence="13">Catalytic component of the NuA4 histone acetyltransferase (HAT) complex which is involved in epigenetic transcriptional activation of selected genes principally by acetylation of nucleosomal histones H4, H3, H2B, H2A and H2A variant H2A.Z. Acetylates histone H4 to form H4K5ac, H4K8ac, H4K12ac and H4K16ac, histone H3 to form H3K14ac, and histone H2A to form H2AK4ac and H2AK7ac. The NuA4 complex is involved in the DNA damage response and is required for chromosome segregation. The NuA4 complex plays a direct role in repair of DNA double-strand breaks (DSBs) through homologous recombination. Recruitment to promoters depends on H3K4me. Also acetylates non-histone proteins. In addition to protein acetyltransferase, can use different acyl-CoA substrates, such as 2-hydroxyisobutanoyl-CoA (2-hydroxyisobutyryl-CoA) or (2E)-butenoyl-CoA (crotonyl-CoA), and is able to mediate protein 2-hydroxyisobutyrylation and crotonylation, respectively.</text>
</comment>
<feature type="domain" description="MYST-type HAT" evidence="16">
    <location>
        <begin position="234"/>
        <end position="599"/>
    </location>
</feature>
<keyword evidence="4" id="KW-0808">Transferase</keyword>
<evidence type="ECO:0000313" key="17">
    <source>
        <dbReference type="EMBL" id="KAK3941326.1"/>
    </source>
</evidence>
<keyword evidence="10" id="KW-0804">Transcription</keyword>
<keyword evidence="11" id="KW-0539">Nucleus</keyword>
<evidence type="ECO:0000313" key="18">
    <source>
        <dbReference type="Proteomes" id="UP001303473"/>
    </source>
</evidence>
<feature type="region of interest" description="Disordered" evidence="15">
    <location>
        <begin position="359"/>
        <end position="380"/>
    </location>
</feature>
<dbReference type="PANTHER" id="PTHR10615">
    <property type="entry name" value="HISTONE ACETYLTRANSFERASE"/>
    <property type="match status" value="1"/>
</dbReference>
<dbReference type="Proteomes" id="UP001303473">
    <property type="component" value="Unassembled WGS sequence"/>
</dbReference>
<evidence type="ECO:0000256" key="9">
    <source>
        <dbReference type="ARBA" id="ARBA00023015"/>
    </source>
</evidence>
<dbReference type="Gene3D" id="3.40.630.30">
    <property type="match status" value="1"/>
</dbReference>
<dbReference type="FunFam" id="3.40.630.30:FF:000067">
    <property type="entry name" value="Histone acetyltransferase"/>
    <property type="match status" value="1"/>
</dbReference>
<evidence type="ECO:0000256" key="10">
    <source>
        <dbReference type="ARBA" id="ARBA00023163"/>
    </source>
</evidence>
<evidence type="ECO:0000256" key="11">
    <source>
        <dbReference type="ARBA" id="ARBA00023242"/>
    </source>
</evidence>
<comment type="similarity">
    <text evidence="2">Belongs to the MYST (SAS/MOZ) family.</text>
</comment>
<keyword evidence="12" id="KW-0012">Acyltransferase</keyword>
<dbReference type="SUPFAM" id="SSF55729">
    <property type="entry name" value="Acyl-CoA N-acyltransferases (Nat)"/>
    <property type="match status" value="1"/>
</dbReference>
<name>A0AAN6N8V6_9PEZI</name>
<proteinExistence type="inferred from homology"/>
<evidence type="ECO:0000256" key="3">
    <source>
        <dbReference type="ARBA" id="ARBA00013184"/>
    </source>
</evidence>
<dbReference type="InterPro" id="IPR016181">
    <property type="entry name" value="Acyl_CoA_acyltransferase"/>
</dbReference>
<dbReference type="EMBL" id="MU853784">
    <property type="protein sequence ID" value="KAK3941326.1"/>
    <property type="molecule type" value="Genomic_DNA"/>
</dbReference>
<keyword evidence="9" id="KW-0805">Transcription regulation</keyword>
<feature type="compositionally biased region" description="Polar residues" evidence="15">
    <location>
        <begin position="10"/>
        <end position="21"/>
    </location>
</feature>
<evidence type="ECO:0000256" key="14">
    <source>
        <dbReference type="PIRSR" id="PIRSR602717-51"/>
    </source>
</evidence>
<dbReference type="GO" id="GO:0035267">
    <property type="term" value="C:NuA4 histone acetyltransferase complex"/>
    <property type="evidence" value="ECO:0007669"/>
    <property type="project" value="TreeGrafter"/>
</dbReference>
<feature type="compositionally biased region" description="Basic and acidic residues" evidence="15">
    <location>
        <begin position="54"/>
        <end position="66"/>
    </location>
</feature>
<feature type="compositionally biased region" description="Pro residues" evidence="15">
    <location>
        <begin position="177"/>
        <end position="186"/>
    </location>
</feature>
<evidence type="ECO:0000259" key="16">
    <source>
        <dbReference type="PROSITE" id="PS51726"/>
    </source>
</evidence>
<feature type="region of interest" description="Disordered" evidence="15">
    <location>
        <begin position="152"/>
        <end position="237"/>
    </location>
</feature>
<dbReference type="GO" id="GO:0005634">
    <property type="term" value="C:nucleus"/>
    <property type="evidence" value="ECO:0007669"/>
    <property type="project" value="UniProtKB-SubCell"/>
</dbReference>
<keyword evidence="18" id="KW-1185">Reference proteome</keyword>
<evidence type="ECO:0000256" key="13">
    <source>
        <dbReference type="ARBA" id="ARBA00045805"/>
    </source>
</evidence>
<keyword evidence="8" id="KW-0007">Acetylation</keyword>
<dbReference type="Pfam" id="PF01853">
    <property type="entry name" value="MOZ_SAS"/>
    <property type="match status" value="1"/>
</dbReference>
<dbReference type="PANTHER" id="PTHR10615:SF219">
    <property type="entry name" value="HISTONE ACETYLTRANSFERASE KAT5"/>
    <property type="match status" value="1"/>
</dbReference>
<evidence type="ECO:0000256" key="4">
    <source>
        <dbReference type="ARBA" id="ARBA00022679"/>
    </source>
</evidence>
<evidence type="ECO:0000256" key="15">
    <source>
        <dbReference type="SAM" id="MobiDB-lite"/>
    </source>
</evidence>
<gene>
    <name evidence="17" type="ORF">QBC46DRAFT_382915</name>
</gene>
<keyword evidence="5" id="KW-0479">Metal-binding</keyword>
<evidence type="ECO:0000256" key="7">
    <source>
        <dbReference type="ARBA" id="ARBA00022833"/>
    </source>
</evidence>
<feature type="region of interest" description="Disordered" evidence="15">
    <location>
        <begin position="274"/>
        <end position="309"/>
    </location>
</feature>
<feature type="region of interest" description="Disordered" evidence="15">
    <location>
        <begin position="580"/>
        <end position="625"/>
    </location>
</feature>
<dbReference type="Gene3D" id="1.10.10.10">
    <property type="entry name" value="Winged helix-like DNA-binding domain superfamily/Winged helix DNA-binding domain"/>
    <property type="match status" value="1"/>
</dbReference>
<dbReference type="AlphaFoldDB" id="A0AAN6N8V6"/>
<feature type="compositionally biased region" description="Polar residues" evidence="15">
    <location>
        <begin position="286"/>
        <end position="296"/>
    </location>
</feature>
<feature type="region of interest" description="Disordered" evidence="15">
    <location>
        <begin position="1"/>
        <end position="66"/>
    </location>
</feature>
<evidence type="ECO:0000256" key="6">
    <source>
        <dbReference type="ARBA" id="ARBA00022771"/>
    </source>
</evidence>
<accession>A0AAN6N8V6</accession>
<comment type="subcellular location">
    <subcellularLocation>
        <location evidence="1">Nucleus</location>
    </subcellularLocation>
</comment>
<sequence>MAPSKRKQLHNSAIATESSASPGPAFTRRATRATSIAPLLVQPDPEPRRRRRRLELDEPEQQHKEKTVRLIKQLDGHMPHVASGKENIPVQSKQQHPLKPTRLTRHSALTVESENRGILEASSSLGVKNDNDSINSKFGLIIRRPVGRPLKRAGTGLEVEAAERRRPGRPPKQSAAPSPPSPPPSPQQHHTIVGHDNPITMTTSKAQPQRPRRAPEATTTTNCGTPQKPTDSARTDRNIEKVVLGNIYFPTWYPSYYDKDMIGVASGSSIFKGGKGNGSKNTTSGPTATGCTSHGSKNGAKPQRKTDRETHPMLDRLYVCPYCFKYSKELVAWNEHVHMCTSMSQVPGRKIYTHPKGRRTVMVPSSTGTNAARGRGRGTKKMVEEVVQDQGEWSIWEVDGEKEELFCQNLSLFAKLFLDNKSVFYDVKSFNYFLLVFTPPPENQGQSTDSTADVVEVIQPPSKIIGFFSKEKMSWDNNNLACILIFPPWQRKGLGALLMGVSYEISRREGILGGPEKPISDLGKKGYKRFWAGEICRYILSLKLEEEPGGGGETVIDVNEISKATWIAPDDCLTVLREMGTIEDAGQGPPPRKRRKKTPVEERGELDDDVNGADNKQASSAEPEELVNRVRISQNDVRAWVTAHGISLERACDPNGFIEGYAIKASTPEESA</sequence>
<protein>
    <recommendedName>
        <fullName evidence="3">histone acetyltransferase</fullName>
        <ecNumber evidence="3">2.3.1.48</ecNumber>
    </recommendedName>
</protein>
<dbReference type="PROSITE" id="PS51726">
    <property type="entry name" value="MYST_HAT"/>
    <property type="match status" value="1"/>
</dbReference>
<keyword evidence="7" id="KW-0862">Zinc</keyword>
<evidence type="ECO:0000256" key="2">
    <source>
        <dbReference type="ARBA" id="ARBA00010107"/>
    </source>
</evidence>
<reference evidence="18" key="1">
    <citation type="journal article" date="2023" name="Mol. Phylogenet. Evol.">
        <title>Genome-scale phylogeny and comparative genomics of the fungal order Sordariales.</title>
        <authorList>
            <person name="Hensen N."/>
            <person name="Bonometti L."/>
            <person name="Westerberg I."/>
            <person name="Brannstrom I.O."/>
            <person name="Guillou S."/>
            <person name="Cros-Aarteil S."/>
            <person name="Calhoun S."/>
            <person name="Haridas S."/>
            <person name="Kuo A."/>
            <person name="Mondo S."/>
            <person name="Pangilinan J."/>
            <person name="Riley R."/>
            <person name="LaButti K."/>
            <person name="Andreopoulos B."/>
            <person name="Lipzen A."/>
            <person name="Chen C."/>
            <person name="Yan M."/>
            <person name="Daum C."/>
            <person name="Ng V."/>
            <person name="Clum A."/>
            <person name="Steindorff A."/>
            <person name="Ohm R.A."/>
            <person name="Martin F."/>
            <person name="Silar P."/>
            <person name="Natvig D.O."/>
            <person name="Lalanne C."/>
            <person name="Gautier V."/>
            <person name="Ament-Velasquez S.L."/>
            <person name="Kruys A."/>
            <person name="Hutchinson M.I."/>
            <person name="Powell A.J."/>
            <person name="Barry K."/>
            <person name="Miller A.N."/>
            <person name="Grigoriev I.V."/>
            <person name="Debuchy R."/>
            <person name="Gladieux P."/>
            <person name="Hiltunen Thoren M."/>
            <person name="Johannesson H."/>
        </authorList>
    </citation>
    <scope>NUCLEOTIDE SEQUENCE [LARGE SCALE GENOMIC DNA]</scope>
    <source>
        <strain evidence="18">CBS 340.73</strain>
    </source>
</reference>
<dbReference type="GO" id="GO:0006355">
    <property type="term" value="P:regulation of DNA-templated transcription"/>
    <property type="evidence" value="ECO:0007669"/>
    <property type="project" value="InterPro"/>
</dbReference>
<feature type="active site" description="Proton donor/acceptor" evidence="14">
    <location>
        <position position="516"/>
    </location>
</feature>